<comment type="similarity">
    <text evidence="2 8">Belongs to the ABC-2 integral membrane protein family.</text>
</comment>
<evidence type="ECO:0000313" key="10">
    <source>
        <dbReference type="EMBL" id="RFT15861.1"/>
    </source>
</evidence>
<evidence type="ECO:0000256" key="2">
    <source>
        <dbReference type="ARBA" id="ARBA00007783"/>
    </source>
</evidence>
<sequence length="374" mass="42441">MKRLLAFIRKELLQVRRDRRMLPIVIIAPIFQLLILGYAVSLDVRDIPVVVVDLDHSDSSRDFLRAVFNSGYFVEAGREEVAGRVDRYLDSGRASVALVIPEGFERDLLAGKPTSFQGFVDGTESQTATIGLNYLEMIARNYNQKIILQALGKMAAGMRPVVVRPEVRVFFNPALVSRNFLLPGVFGLLLMVMTVILTAMAVVKEYDRGTMEQLIVTPLRPLDIILGKLLPFFIIGTVDVFLIFAVTRFWFRLPLRGSFLLLLGLSFVYMLSTLGIGLFISTITRTPQQAMLTSFFFMIPMMMLSGFVFPIENMPKFFQWLTYIIPLRYYLVVLRGIFLKGVNLSALYDEALWLLGLAVAINLLSVSRFRRRLD</sequence>
<dbReference type="Proteomes" id="UP000257323">
    <property type="component" value="Unassembled WGS sequence"/>
</dbReference>
<dbReference type="InterPro" id="IPR013525">
    <property type="entry name" value="ABC2_TM"/>
</dbReference>
<protein>
    <recommendedName>
        <fullName evidence="8">Transport permease protein</fullName>
    </recommendedName>
</protein>
<feature type="domain" description="ABC transmembrane type-2" evidence="9">
    <location>
        <begin position="132"/>
        <end position="372"/>
    </location>
</feature>
<keyword evidence="4 8" id="KW-1003">Cell membrane</keyword>
<evidence type="ECO:0000256" key="1">
    <source>
        <dbReference type="ARBA" id="ARBA00004651"/>
    </source>
</evidence>
<comment type="caution">
    <text evidence="10">The sequence shown here is derived from an EMBL/GenBank/DDBJ whole genome shotgun (WGS) entry which is preliminary data.</text>
</comment>
<keyword evidence="3 8" id="KW-0813">Transport</keyword>
<evidence type="ECO:0000256" key="7">
    <source>
        <dbReference type="ARBA" id="ARBA00023136"/>
    </source>
</evidence>
<dbReference type="InterPro" id="IPR000412">
    <property type="entry name" value="ABC_2_transport"/>
</dbReference>
<name>A0A3E2BMA9_9BACT</name>
<dbReference type="PROSITE" id="PS51012">
    <property type="entry name" value="ABC_TM2"/>
    <property type="match status" value="1"/>
</dbReference>
<dbReference type="GO" id="GO:0140359">
    <property type="term" value="F:ABC-type transporter activity"/>
    <property type="evidence" value="ECO:0007669"/>
    <property type="project" value="InterPro"/>
</dbReference>
<evidence type="ECO:0000256" key="6">
    <source>
        <dbReference type="ARBA" id="ARBA00022989"/>
    </source>
</evidence>
<dbReference type="GO" id="GO:0043190">
    <property type="term" value="C:ATP-binding cassette (ABC) transporter complex"/>
    <property type="evidence" value="ECO:0007669"/>
    <property type="project" value="InterPro"/>
</dbReference>
<dbReference type="PANTHER" id="PTHR30294:SF29">
    <property type="entry name" value="MULTIDRUG ABC TRANSPORTER PERMEASE YBHS-RELATED"/>
    <property type="match status" value="1"/>
</dbReference>
<keyword evidence="6 8" id="KW-1133">Transmembrane helix</keyword>
<keyword evidence="7 8" id="KW-0472">Membrane</keyword>
<feature type="transmembrane region" description="Helical" evidence="8">
    <location>
        <begin position="317"/>
        <end position="339"/>
    </location>
</feature>
<dbReference type="PRINTS" id="PR00164">
    <property type="entry name" value="ABC2TRNSPORT"/>
</dbReference>
<feature type="transmembrane region" description="Helical" evidence="8">
    <location>
        <begin position="292"/>
        <end position="311"/>
    </location>
</feature>
<dbReference type="EMBL" id="QUAH01000006">
    <property type="protein sequence ID" value="RFT15861.1"/>
    <property type="molecule type" value="Genomic_DNA"/>
</dbReference>
<feature type="transmembrane region" description="Helical" evidence="8">
    <location>
        <begin position="180"/>
        <end position="203"/>
    </location>
</feature>
<dbReference type="AlphaFoldDB" id="A0A3E2BMA9"/>
<comment type="subcellular location">
    <subcellularLocation>
        <location evidence="1 8">Cell membrane</location>
        <topology evidence="1 8">Multi-pass membrane protein</topology>
    </subcellularLocation>
</comment>
<dbReference type="InterPro" id="IPR051449">
    <property type="entry name" value="ABC-2_transporter_component"/>
</dbReference>
<gene>
    <name evidence="10" type="ORF">OP8BY_2259</name>
</gene>
<feature type="transmembrane region" description="Helical" evidence="8">
    <location>
        <begin position="257"/>
        <end position="280"/>
    </location>
</feature>
<dbReference type="PANTHER" id="PTHR30294">
    <property type="entry name" value="MEMBRANE COMPONENT OF ABC TRANSPORTER YHHJ-RELATED"/>
    <property type="match status" value="1"/>
</dbReference>
<keyword evidence="5 8" id="KW-0812">Transmembrane</keyword>
<organism evidence="10 11">
    <name type="scientific">Candidatus Saccharicenans subterraneus</name>
    <dbReference type="NCBI Taxonomy" id="2508984"/>
    <lineage>
        <taxon>Bacteria</taxon>
        <taxon>Candidatus Aminicenantota</taxon>
        <taxon>Candidatus Aminicenantia</taxon>
        <taxon>Candidatus Aminicenantales</taxon>
        <taxon>Candidatus Saccharicenantaceae</taxon>
        <taxon>Candidatus Saccharicenans</taxon>
    </lineage>
</organism>
<proteinExistence type="inferred from homology"/>
<reference evidence="10 11" key="1">
    <citation type="submission" date="2018-08" db="EMBL/GenBank/DDBJ databases">
        <title>Genome analysis of the thermophilic bacterium of the candidate phylum Aminicenantes from deep subsurface aquifer revealed its physiology and ecological role.</title>
        <authorList>
            <person name="Kadnikov V.V."/>
            <person name="Mardanov A.V."/>
            <person name="Beletsky A.V."/>
            <person name="Karnachuk O.V."/>
            <person name="Ravin N.V."/>
        </authorList>
    </citation>
    <scope>NUCLEOTIDE SEQUENCE [LARGE SCALE GENOMIC DNA]</scope>
    <source>
        <strain evidence="10">BY38</strain>
    </source>
</reference>
<evidence type="ECO:0000259" key="9">
    <source>
        <dbReference type="PROSITE" id="PS51012"/>
    </source>
</evidence>
<dbReference type="Gene3D" id="3.40.1710.10">
    <property type="entry name" value="abc type-2 transporter like domain"/>
    <property type="match status" value="1"/>
</dbReference>
<accession>A0A3E2BMA9</accession>
<feature type="transmembrane region" description="Helical" evidence="8">
    <location>
        <begin position="351"/>
        <end position="369"/>
    </location>
</feature>
<evidence type="ECO:0000256" key="5">
    <source>
        <dbReference type="ARBA" id="ARBA00022692"/>
    </source>
</evidence>
<evidence type="ECO:0000256" key="4">
    <source>
        <dbReference type="ARBA" id="ARBA00022475"/>
    </source>
</evidence>
<feature type="transmembrane region" description="Helical" evidence="8">
    <location>
        <begin position="229"/>
        <end position="251"/>
    </location>
</feature>
<dbReference type="InterPro" id="IPR047817">
    <property type="entry name" value="ABC2_TM_bact-type"/>
</dbReference>
<evidence type="ECO:0000313" key="11">
    <source>
        <dbReference type="Proteomes" id="UP000257323"/>
    </source>
</evidence>
<feature type="transmembrane region" description="Helical" evidence="8">
    <location>
        <begin position="21"/>
        <end position="40"/>
    </location>
</feature>
<evidence type="ECO:0000256" key="8">
    <source>
        <dbReference type="RuleBase" id="RU361157"/>
    </source>
</evidence>
<dbReference type="Pfam" id="PF12698">
    <property type="entry name" value="ABC2_membrane_3"/>
    <property type="match status" value="1"/>
</dbReference>
<evidence type="ECO:0000256" key="3">
    <source>
        <dbReference type="ARBA" id="ARBA00022448"/>
    </source>
</evidence>